<proteinExistence type="predicted"/>
<keyword evidence="2" id="KW-0396">Initiation factor</keyword>
<dbReference type="GO" id="GO:0003743">
    <property type="term" value="F:translation initiation factor activity"/>
    <property type="evidence" value="ECO:0007669"/>
    <property type="project" value="UniProtKB-KW"/>
</dbReference>
<evidence type="ECO:0000256" key="1">
    <source>
        <dbReference type="SAM" id="MobiDB-lite"/>
    </source>
</evidence>
<accession>A0A392M3Y3</accession>
<dbReference type="GO" id="GO:0017025">
    <property type="term" value="F:TBP-class protein binding"/>
    <property type="evidence" value="ECO:0007669"/>
    <property type="project" value="InterPro"/>
</dbReference>
<dbReference type="Proteomes" id="UP000265520">
    <property type="component" value="Unassembled WGS sequence"/>
</dbReference>
<dbReference type="PANTHER" id="PTHR13900">
    <property type="entry name" value="TRANSCRIPTION INITIATION FACTOR TFIID"/>
    <property type="match status" value="1"/>
</dbReference>
<dbReference type="InterPro" id="IPR040240">
    <property type="entry name" value="TAF1"/>
</dbReference>
<dbReference type="GO" id="GO:0051123">
    <property type="term" value="P:RNA polymerase II preinitiation complex assembly"/>
    <property type="evidence" value="ECO:0007669"/>
    <property type="project" value="TreeGrafter"/>
</dbReference>
<evidence type="ECO:0000313" key="3">
    <source>
        <dbReference type="Proteomes" id="UP000265520"/>
    </source>
</evidence>
<dbReference type="GO" id="GO:0004402">
    <property type="term" value="F:histone acetyltransferase activity"/>
    <property type="evidence" value="ECO:0007669"/>
    <property type="project" value="InterPro"/>
</dbReference>
<feature type="compositionally biased region" description="Polar residues" evidence="1">
    <location>
        <begin position="9"/>
        <end position="18"/>
    </location>
</feature>
<gene>
    <name evidence="2" type="ORF">A2U01_0002904</name>
</gene>
<keyword evidence="3" id="KW-1185">Reference proteome</keyword>
<feature type="compositionally biased region" description="Low complexity" evidence="1">
    <location>
        <begin position="71"/>
        <end position="99"/>
    </location>
</feature>
<evidence type="ECO:0000313" key="2">
    <source>
        <dbReference type="EMBL" id="MCH82107.1"/>
    </source>
</evidence>
<feature type="compositionally biased region" description="Pro residues" evidence="1">
    <location>
        <begin position="23"/>
        <end position="36"/>
    </location>
</feature>
<reference evidence="2 3" key="1">
    <citation type="journal article" date="2018" name="Front. Plant Sci.">
        <title>Red Clover (Trifolium pratense) and Zigzag Clover (T. medium) - A Picture of Genomic Similarities and Differences.</title>
        <authorList>
            <person name="Dluhosova J."/>
            <person name="Istvanek J."/>
            <person name="Nedelnik J."/>
            <person name="Repkova J."/>
        </authorList>
    </citation>
    <scope>NUCLEOTIDE SEQUENCE [LARGE SCALE GENOMIC DNA]</scope>
    <source>
        <strain evidence="3">cv. 10/8</strain>
        <tissue evidence="2">Leaf</tissue>
    </source>
</reference>
<sequence>MNRGMNRHGSLSESSEGNEQPAPQLPPPLSPLPLPSPHLSSDSFSSPTHEFDSSKEQHQEEEEPPPPSLPSPHSSSSSFDSSSSADSVHEQPQALALQQPLPPPLLPLARSCLRRGYAEVGGNYRKTIARDYVTTRNAAQIGYGFRKYGRVIWYVLLKFNVPQEAIANQTREKHIAMIRKLSSEQAASGVKVDPTTMGIYAREGNSGLDFFAGDLENLLDGVKGLNMRRHTTLAQTKVEIEDEEAEAAELHMLLMDGAMVDASRVEYFG</sequence>
<dbReference type="GO" id="GO:0005669">
    <property type="term" value="C:transcription factor TFIID complex"/>
    <property type="evidence" value="ECO:0007669"/>
    <property type="project" value="InterPro"/>
</dbReference>
<comment type="caution">
    <text evidence="2">The sequence shown here is derived from an EMBL/GenBank/DDBJ whole genome shotgun (WGS) entry which is preliminary data.</text>
</comment>
<feature type="compositionally biased region" description="Low complexity" evidence="1">
    <location>
        <begin position="37"/>
        <end position="47"/>
    </location>
</feature>
<organism evidence="2 3">
    <name type="scientific">Trifolium medium</name>
    <dbReference type="NCBI Taxonomy" id="97028"/>
    <lineage>
        <taxon>Eukaryota</taxon>
        <taxon>Viridiplantae</taxon>
        <taxon>Streptophyta</taxon>
        <taxon>Embryophyta</taxon>
        <taxon>Tracheophyta</taxon>
        <taxon>Spermatophyta</taxon>
        <taxon>Magnoliopsida</taxon>
        <taxon>eudicotyledons</taxon>
        <taxon>Gunneridae</taxon>
        <taxon>Pentapetalae</taxon>
        <taxon>rosids</taxon>
        <taxon>fabids</taxon>
        <taxon>Fabales</taxon>
        <taxon>Fabaceae</taxon>
        <taxon>Papilionoideae</taxon>
        <taxon>50 kb inversion clade</taxon>
        <taxon>NPAAA clade</taxon>
        <taxon>Hologalegina</taxon>
        <taxon>IRL clade</taxon>
        <taxon>Trifolieae</taxon>
        <taxon>Trifolium</taxon>
    </lineage>
</organism>
<dbReference type="GO" id="GO:0016251">
    <property type="term" value="F:RNA polymerase II general transcription initiation factor activity"/>
    <property type="evidence" value="ECO:0007669"/>
    <property type="project" value="InterPro"/>
</dbReference>
<name>A0A392M3Y3_9FABA</name>
<feature type="compositionally biased region" description="Basic and acidic residues" evidence="1">
    <location>
        <begin position="49"/>
        <end position="58"/>
    </location>
</feature>
<protein>
    <submittedName>
        <fullName evidence="2">Transcription initiation factor TFIID subunit 1-like</fullName>
    </submittedName>
</protein>
<dbReference type="EMBL" id="LXQA010003217">
    <property type="protein sequence ID" value="MCH82107.1"/>
    <property type="molecule type" value="Genomic_DNA"/>
</dbReference>
<dbReference type="PANTHER" id="PTHR13900:SF0">
    <property type="entry name" value="TRANSCRIPTION INITIATION FACTOR TFIID SUBUNIT 1"/>
    <property type="match status" value="1"/>
</dbReference>
<feature type="region of interest" description="Disordered" evidence="1">
    <location>
        <begin position="1"/>
        <end position="102"/>
    </location>
</feature>
<dbReference type="AlphaFoldDB" id="A0A392M3Y3"/>
<keyword evidence="2" id="KW-0648">Protein biosynthesis</keyword>